<dbReference type="InterPro" id="IPR050659">
    <property type="entry name" value="Peptidase_M24B"/>
</dbReference>
<dbReference type="Gene3D" id="3.90.230.10">
    <property type="entry name" value="Creatinase/methionine aminopeptidase superfamily"/>
    <property type="match status" value="1"/>
</dbReference>
<dbReference type="InterPro" id="IPR029149">
    <property type="entry name" value="Creatin/AminoP/Spt16_N"/>
</dbReference>
<evidence type="ECO:0000256" key="3">
    <source>
        <dbReference type="RuleBase" id="RU000590"/>
    </source>
</evidence>
<dbReference type="InterPro" id="IPR001131">
    <property type="entry name" value="Peptidase_M24B_aminopep-P_CS"/>
</dbReference>
<dbReference type="InterPro" id="IPR036005">
    <property type="entry name" value="Creatinase/aminopeptidase-like"/>
</dbReference>
<dbReference type="PANTHER" id="PTHR46112:SF3">
    <property type="entry name" value="AMINOPEPTIDASE YPDF"/>
    <property type="match status" value="1"/>
</dbReference>
<reference evidence="7" key="1">
    <citation type="journal article" date="2019" name="Int. J. Syst. Evol. Microbiol.">
        <title>The Global Catalogue of Microorganisms (GCM) 10K type strain sequencing project: providing services to taxonomists for standard genome sequencing and annotation.</title>
        <authorList>
            <consortium name="The Broad Institute Genomics Platform"/>
            <consortium name="The Broad Institute Genome Sequencing Center for Infectious Disease"/>
            <person name="Wu L."/>
            <person name="Ma J."/>
        </authorList>
    </citation>
    <scope>NUCLEOTIDE SEQUENCE [LARGE SCALE GENOMIC DNA]</scope>
    <source>
        <strain evidence="7">PCU 280</strain>
    </source>
</reference>
<comment type="similarity">
    <text evidence="3">Belongs to the peptidase M24B family.</text>
</comment>
<name>A0ABW1V4M4_9BACL</name>
<keyword evidence="2" id="KW-0378">Hydrolase</keyword>
<evidence type="ECO:0000313" key="7">
    <source>
        <dbReference type="Proteomes" id="UP001596233"/>
    </source>
</evidence>
<dbReference type="SUPFAM" id="SSF53092">
    <property type="entry name" value="Creatinase/prolidase N-terminal domain"/>
    <property type="match status" value="1"/>
</dbReference>
<sequence length="356" mass="39284">MSQTRVEKLKQLLANQQLDAIIIDSPINRRYLSGFTGSAGTLLITLQDSYLLTDFRYQVQAVEQAAGFQVVIYPSSPLEEISRILKQQQAHHVAFEQDIVSFAQYKRYEAAFHGVHLTGCSGLVEQLREVKDGHEIQIIQEAAELADRTFAHILNMIKPGVRELDIALEIEMFMRANGATSSSFDTIVASGERSALPHGVASERVIGNNEFVKLDFGAYYKGYCSDITRTVFVGKPTEKHYEIYNIVLEAQLHALEQIKAGMSGLEADACCRDVIAKYGYGDAFGHSTGHGIGMEIHEAPRLSRLSDTLLTAGMTVTVEPGIYLPGFGGVRIEDDIVITESGNQRLTSSPKELILL</sequence>
<dbReference type="PANTHER" id="PTHR46112">
    <property type="entry name" value="AMINOPEPTIDASE"/>
    <property type="match status" value="1"/>
</dbReference>
<keyword evidence="1 3" id="KW-0479">Metal-binding</keyword>
<feature type="domain" description="Creatinase N-terminal" evidence="5">
    <location>
        <begin position="5"/>
        <end position="130"/>
    </location>
</feature>
<evidence type="ECO:0000259" key="5">
    <source>
        <dbReference type="Pfam" id="PF01321"/>
    </source>
</evidence>
<dbReference type="RefSeq" id="WP_379232714.1">
    <property type="nucleotide sequence ID" value="NZ_JBHSTE010000002.1"/>
</dbReference>
<dbReference type="Pfam" id="PF01321">
    <property type="entry name" value="Creatinase_N"/>
    <property type="match status" value="1"/>
</dbReference>
<dbReference type="PROSITE" id="PS00491">
    <property type="entry name" value="PROLINE_PEPTIDASE"/>
    <property type="match status" value="1"/>
</dbReference>
<dbReference type="InterPro" id="IPR000587">
    <property type="entry name" value="Creatinase_N"/>
</dbReference>
<proteinExistence type="inferred from homology"/>
<dbReference type="EMBL" id="JBHSTE010000002">
    <property type="protein sequence ID" value="MFC6332394.1"/>
    <property type="molecule type" value="Genomic_DNA"/>
</dbReference>
<protein>
    <submittedName>
        <fullName evidence="6">M24 family metallopeptidase</fullName>
    </submittedName>
</protein>
<comment type="caution">
    <text evidence="6">The sequence shown here is derived from an EMBL/GenBank/DDBJ whole genome shotgun (WGS) entry which is preliminary data.</text>
</comment>
<dbReference type="Pfam" id="PF00557">
    <property type="entry name" value="Peptidase_M24"/>
    <property type="match status" value="1"/>
</dbReference>
<dbReference type="CDD" id="cd01092">
    <property type="entry name" value="APP-like"/>
    <property type="match status" value="1"/>
</dbReference>
<gene>
    <name evidence="6" type="ORF">ACFP56_07130</name>
</gene>
<feature type="domain" description="Peptidase M24" evidence="4">
    <location>
        <begin position="138"/>
        <end position="340"/>
    </location>
</feature>
<evidence type="ECO:0000259" key="4">
    <source>
        <dbReference type="Pfam" id="PF00557"/>
    </source>
</evidence>
<dbReference type="Proteomes" id="UP001596233">
    <property type="component" value="Unassembled WGS sequence"/>
</dbReference>
<organism evidence="6 7">
    <name type="scientific">Paenibacillus septentrionalis</name>
    <dbReference type="NCBI Taxonomy" id="429342"/>
    <lineage>
        <taxon>Bacteria</taxon>
        <taxon>Bacillati</taxon>
        <taxon>Bacillota</taxon>
        <taxon>Bacilli</taxon>
        <taxon>Bacillales</taxon>
        <taxon>Paenibacillaceae</taxon>
        <taxon>Paenibacillus</taxon>
    </lineage>
</organism>
<evidence type="ECO:0000256" key="1">
    <source>
        <dbReference type="ARBA" id="ARBA00022723"/>
    </source>
</evidence>
<accession>A0ABW1V4M4</accession>
<dbReference type="SUPFAM" id="SSF55920">
    <property type="entry name" value="Creatinase/aminopeptidase"/>
    <property type="match status" value="1"/>
</dbReference>
<evidence type="ECO:0000313" key="6">
    <source>
        <dbReference type="EMBL" id="MFC6332394.1"/>
    </source>
</evidence>
<evidence type="ECO:0000256" key="2">
    <source>
        <dbReference type="ARBA" id="ARBA00022801"/>
    </source>
</evidence>
<dbReference type="InterPro" id="IPR000994">
    <property type="entry name" value="Pept_M24"/>
</dbReference>
<keyword evidence="7" id="KW-1185">Reference proteome</keyword>
<dbReference type="Gene3D" id="3.40.350.10">
    <property type="entry name" value="Creatinase/prolidase N-terminal domain"/>
    <property type="match status" value="1"/>
</dbReference>